<dbReference type="Proteomes" id="UP000095552">
    <property type="component" value="Unassembled WGS sequence"/>
</dbReference>
<name>A0A1E5T190_9BACT</name>
<proteinExistence type="predicted"/>
<dbReference type="Gene3D" id="3.40.50.880">
    <property type="match status" value="1"/>
</dbReference>
<dbReference type="Pfam" id="PF00117">
    <property type="entry name" value="GATase"/>
    <property type="match status" value="1"/>
</dbReference>
<dbReference type="GO" id="GO:0004049">
    <property type="term" value="F:anthranilate synthase activity"/>
    <property type="evidence" value="ECO:0007669"/>
    <property type="project" value="TreeGrafter"/>
</dbReference>
<evidence type="ECO:0000259" key="2">
    <source>
        <dbReference type="Pfam" id="PF00117"/>
    </source>
</evidence>
<dbReference type="InterPro" id="IPR017926">
    <property type="entry name" value="GATASE"/>
</dbReference>
<protein>
    <submittedName>
        <fullName evidence="3">Aminodeoxychorismate/anthranilate synthase component II</fullName>
    </submittedName>
</protein>
<dbReference type="STRING" id="1563681.BFP71_17060"/>
<evidence type="ECO:0000313" key="3">
    <source>
        <dbReference type="EMBL" id="OEK05126.1"/>
    </source>
</evidence>
<dbReference type="AlphaFoldDB" id="A0A1E5T190"/>
<accession>A0A1E5T190</accession>
<dbReference type="EMBL" id="MDGQ01000005">
    <property type="protein sequence ID" value="OEK05126.1"/>
    <property type="molecule type" value="Genomic_DNA"/>
</dbReference>
<keyword evidence="1" id="KW-0315">Glutamine amidotransferase</keyword>
<organism evidence="3 4">
    <name type="scientific">Roseivirga misakiensis</name>
    <dbReference type="NCBI Taxonomy" id="1563681"/>
    <lineage>
        <taxon>Bacteria</taxon>
        <taxon>Pseudomonadati</taxon>
        <taxon>Bacteroidota</taxon>
        <taxon>Cytophagia</taxon>
        <taxon>Cytophagales</taxon>
        <taxon>Roseivirgaceae</taxon>
        <taxon>Roseivirga</taxon>
    </lineage>
</organism>
<comment type="caution">
    <text evidence="3">The sequence shown here is derived from an EMBL/GenBank/DDBJ whole genome shotgun (WGS) entry which is preliminary data.</text>
</comment>
<dbReference type="SUPFAM" id="SSF52317">
    <property type="entry name" value="Class I glutamine amidotransferase-like"/>
    <property type="match status" value="1"/>
</dbReference>
<evidence type="ECO:0000256" key="1">
    <source>
        <dbReference type="ARBA" id="ARBA00022962"/>
    </source>
</evidence>
<dbReference type="RefSeq" id="WP_069836630.1">
    <property type="nucleotide sequence ID" value="NZ_MDGQ01000005.1"/>
</dbReference>
<dbReference type="PRINTS" id="PR00096">
    <property type="entry name" value="GATASE"/>
</dbReference>
<dbReference type="InterPro" id="IPR050472">
    <property type="entry name" value="Anth_synth/Amidotransfase"/>
</dbReference>
<evidence type="ECO:0000313" key="4">
    <source>
        <dbReference type="Proteomes" id="UP000095552"/>
    </source>
</evidence>
<gene>
    <name evidence="3" type="ORF">BFP71_17060</name>
</gene>
<dbReference type="GO" id="GO:0005829">
    <property type="term" value="C:cytosol"/>
    <property type="evidence" value="ECO:0007669"/>
    <property type="project" value="TreeGrafter"/>
</dbReference>
<dbReference type="OrthoDB" id="9786812at2"/>
<dbReference type="FunFam" id="3.40.50.880:FF:000003">
    <property type="entry name" value="Anthranilate synthase component II"/>
    <property type="match status" value="1"/>
</dbReference>
<dbReference type="CDD" id="cd01743">
    <property type="entry name" value="GATase1_Anthranilate_Synthase"/>
    <property type="match status" value="1"/>
</dbReference>
<dbReference type="GO" id="GO:0000162">
    <property type="term" value="P:L-tryptophan biosynthetic process"/>
    <property type="evidence" value="ECO:0007669"/>
    <property type="project" value="TreeGrafter"/>
</dbReference>
<dbReference type="NCBIfam" id="TIGR00566">
    <property type="entry name" value="trpG_papA"/>
    <property type="match status" value="1"/>
</dbReference>
<reference evidence="3 4" key="1">
    <citation type="submission" date="2016-08" db="EMBL/GenBank/DDBJ databases">
        <title>Draft genome of Fabibacter sp. strain SK-8.</title>
        <authorList>
            <person name="Wong S.-K."/>
            <person name="Hamasaki K."/>
            <person name="Yoshizawa S."/>
        </authorList>
    </citation>
    <scope>NUCLEOTIDE SEQUENCE [LARGE SCALE GENOMIC DNA]</scope>
    <source>
        <strain evidence="3 4">SK-8</strain>
    </source>
</reference>
<dbReference type="PANTHER" id="PTHR43418:SF4">
    <property type="entry name" value="MULTIFUNCTIONAL TRYPTOPHAN BIOSYNTHESIS PROTEIN"/>
    <property type="match status" value="1"/>
</dbReference>
<dbReference type="InterPro" id="IPR029062">
    <property type="entry name" value="Class_I_gatase-like"/>
</dbReference>
<dbReference type="PANTHER" id="PTHR43418">
    <property type="entry name" value="MULTIFUNCTIONAL TRYPTOPHAN BIOSYNTHESIS PROTEIN-RELATED"/>
    <property type="match status" value="1"/>
</dbReference>
<dbReference type="InterPro" id="IPR006221">
    <property type="entry name" value="TrpG/PapA_dom"/>
</dbReference>
<sequence length="191" mass="21619">MKILVLDNYDSFTYNLVHYLKELGYGDRMEIFRNDQITLDEVAAYDKILLSPGPGIPEEAGVMLDLIRRYGPEKSILGVCLGHQGIAEIYGAKLFNMGEVLHGVSSKVHVSNPSERLFKDIPASYEICHYHSWNVDKNQLGSEIEVTAVDEQGEIMAISHKEYDVKGVQFHPESIMTEYGHKLLSNWLEDS</sequence>
<feature type="domain" description="Glutamine amidotransferase" evidence="2">
    <location>
        <begin position="4"/>
        <end position="188"/>
    </location>
</feature>
<dbReference type="PRINTS" id="PR00097">
    <property type="entry name" value="ANTSNTHASEII"/>
</dbReference>
<dbReference type="PROSITE" id="PS51273">
    <property type="entry name" value="GATASE_TYPE_1"/>
    <property type="match status" value="1"/>
</dbReference>
<keyword evidence="4" id="KW-1185">Reference proteome</keyword>
<dbReference type="PRINTS" id="PR00099">
    <property type="entry name" value="CPSGATASE"/>
</dbReference>